<organism evidence="2 3">
    <name type="scientific">Escallonia herrerae</name>
    <dbReference type="NCBI Taxonomy" id="1293975"/>
    <lineage>
        <taxon>Eukaryota</taxon>
        <taxon>Viridiplantae</taxon>
        <taxon>Streptophyta</taxon>
        <taxon>Embryophyta</taxon>
        <taxon>Tracheophyta</taxon>
        <taxon>Spermatophyta</taxon>
        <taxon>Magnoliopsida</taxon>
        <taxon>eudicotyledons</taxon>
        <taxon>Gunneridae</taxon>
        <taxon>Pentapetalae</taxon>
        <taxon>asterids</taxon>
        <taxon>campanulids</taxon>
        <taxon>Escalloniales</taxon>
        <taxon>Escalloniaceae</taxon>
        <taxon>Escallonia</taxon>
    </lineage>
</organism>
<dbReference type="SUPFAM" id="SSF53756">
    <property type="entry name" value="UDP-Glycosyltransferase/glycogen phosphorylase"/>
    <property type="match status" value="1"/>
</dbReference>
<dbReference type="PANTHER" id="PTHR11926">
    <property type="entry name" value="GLUCOSYL/GLUCURONOSYL TRANSFERASES"/>
    <property type="match status" value="1"/>
</dbReference>
<gene>
    <name evidence="2" type="ORF">RJ639_015019</name>
</gene>
<dbReference type="GO" id="GO:0080043">
    <property type="term" value="F:quercetin 3-O-glucosyltransferase activity"/>
    <property type="evidence" value="ECO:0007669"/>
    <property type="project" value="TreeGrafter"/>
</dbReference>
<evidence type="ECO:0000313" key="3">
    <source>
        <dbReference type="Proteomes" id="UP001188597"/>
    </source>
</evidence>
<evidence type="ECO:0000256" key="1">
    <source>
        <dbReference type="ARBA" id="ARBA00009995"/>
    </source>
</evidence>
<dbReference type="AlphaFoldDB" id="A0AA89APM1"/>
<reference evidence="2" key="1">
    <citation type="submission" date="2022-12" db="EMBL/GenBank/DDBJ databases">
        <title>Draft genome assemblies for two species of Escallonia (Escalloniales).</title>
        <authorList>
            <person name="Chanderbali A."/>
            <person name="Dervinis C."/>
            <person name="Anghel I."/>
            <person name="Soltis D."/>
            <person name="Soltis P."/>
            <person name="Zapata F."/>
        </authorList>
    </citation>
    <scope>NUCLEOTIDE SEQUENCE</scope>
    <source>
        <strain evidence="2">UCBG64.0493</strain>
        <tissue evidence="2">Leaf</tissue>
    </source>
</reference>
<proteinExistence type="inferred from homology"/>
<keyword evidence="3" id="KW-1185">Reference proteome</keyword>
<dbReference type="Proteomes" id="UP001188597">
    <property type="component" value="Unassembled WGS sequence"/>
</dbReference>
<dbReference type="EMBL" id="JAVXUP010001808">
    <property type="protein sequence ID" value="KAK3007936.1"/>
    <property type="molecule type" value="Genomic_DNA"/>
</dbReference>
<dbReference type="GO" id="GO:0080044">
    <property type="term" value="F:quercetin 7-O-glucosyltransferase activity"/>
    <property type="evidence" value="ECO:0007669"/>
    <property type="project" value="TreeGrafter"/>
</dbReference>
<protein>
    <submittedName>
        <fullName evidence="2">Uncharacterized protein</fullName>
    </submittedName>
</protein>
<dbReference type="Gene3D" id="3.40.50.2000">
    <property type="entry name" value="Glycogen Phosphorylase B"/>
    <property type="match status" value="1"/>
</dbReference>
<dbReference type="PANTHER" id="PTHR11926:SF1311">
    <property type="entry name" value="UDP-GLYCOSYLTRANSFERASE 74F2"/>
    <property type="match status" value="1"/>
</dbReference>
<sequence length="119" mass="13669">MSKVRPLITIGPTIPSFYLENQLDDDNDYGLNLFNLSYPSICTNWISSKPKGSVHGQTRRKTNGRTYMRIKGKQSLLLRVIRTFEEEKLPKKFMEETYEKGLLVKWSPQLEVLSSDGVG</sequence>
<accession>A0AA89APM1</accession>
<comment type="similarity">
    <text evidence="1">Belongs to the UDP-glycosyltransferase family.</text>
</comment>
<evidence type="ECO:0000313" key="2">
    <source>
        <dbReference type="EMBL" id="KAK3007936.1"/>
    </source>
</evidence>
<name>A0AA89APM1_9ASTE</name>
<comment type="caution">
    <text evidence="2">The sequence shown here is derived from an EMBL/GenBank/DDBJ whole genome shotgun (WGS) entry which is preliminary data.</text>
</comment>